<keyword evidence="1" id="KW-0812">Transmembrane</keyword>
<comment type="caution">
    <text evidence="3">The sequence shown here is derived from an EMBL/GenBank/DDBJ whole genome shotgun (WGS) entry which is preliminary data.</text>
</comment>
<dbReference type="PANTHER" id="PTHR24177">
    <property type="entry name" value="CASKIN"/>
    <property type="match status" value="1"/>
</dbReference>
<dbReference type="PANTHER" id="PTHR24177:SF329">
    <property type="entry name" value="ANKYRIN REPEAT PROTEIN"/>
    <property type="match status" value="1"/>
</dbReference>
<evidence type="ECO:0000259" key="2">
    <source>
        <dbReference type="Pfam" id="PF13962"/>
    </source>
</evidence>
<evidence type="ECO:0000256" key="1">
    <source>
        <dbReference type="SAM" id="Phobius"/>
    </source>
</evidence>
<name>A0AAE1IRC6_9FABA</name>
<feature type="transmembrane region" description="Helical" evidence="1">
    <location>
        <begin position="98"/>
        <end position="119"/>
    </location>
</feature>
<dbReference type="Pfam" id="PF13962">
    <property type="entry name" value="PGG"/>
    <property type="match status" value="1"/>
</dbReference>
<dbReference type="AlphaFoldDB" id="A0AAE1IRC6"/>
<gene>
    <name evidence="3" type="ORF">QN277_008969</name>
</gene>
<keyword evidence="4" id="KW-1185">Reference proteome</keyword>
<reference evidence="3" key="1">
    <citation type="submission" date="2023-10" db="EMBL/GenBank/DDBJ databases">
        <title>Chromosome-level genome of the transformable northern wattle, Acacia crassicarpa.</title>
        <authorList>
            <person name="Massaro I."/>
            <person name="Sinha N.R."/>
            <person name="Poethig S."/>
            <person name="Leichty A.R."/>
        </authorList>
    </citation>
    <scope>NUCLEOTIDE SEQUENCE</scope>
    <source>
        <strain evidence="3">Acra3RX</strain>
        <tissue evidence="3">Leaf</tissue>
    </source>
</reference>
<proteinExistence type="predicted"/>
<accession>A0AAE1IRC6</accession>
<keyword evidence="1" id="KW-1133">Transmembrane helix</keyword>
<feature type="transmembrane region" description="Helical" evidence="1">
    <location>
        <begin position="125"/>
        <end position="145"/>
    </location>
</feature>
<organism evidence="3 4">
    <name type="scientific">Acacia crassicarpa</name>
    <name type="common">northern wattle</name>
    <dbReference type="NCBI Taxonomy" id="499986"/>
    <lineage>
        <taxon>Eukaryota</taxon>
        <taxon>Viridiplantae</taxon>
        <taxon>Streptophyta</taxon>
        <taxon>Embryophyta</taxon>
        <taxon>Tracheophyta</taxon>
        <taxon>Spermatophyta</taxon>
        <taxon>Magnoliopsida</taxon>
        <taxon>eudicotyledons</taxon>
        <taxon>Gunneridae</taxon>
        <taxon>Pentapetalae</taxon>
        <taxon>rosids</taxon>
        <taxon>fabids</taxon>
        <taxon>Fabales</taxon>
        <taxon>Fabaceae</taxon>
        <taxon>Caesalpinioideae</taxon>
        <taxon>mimosoid clade</taxon>
        <taxon>Acacieae</taxon>
        <taxon>Acacia</taxon>
    </lineage>
</organism>
<keyword evidence="1" id="KW-0472">Membrane</keyword>
<feature type="transmembrane region" description="Helical" evidence="1">
    <location>
        <begin position="54"/>
        <end position="77"/>
    </location>
</feature>
<dbReference type="Proteomes" id="UP001293593">
    <property type="component" value="Unassembled WGS sequence"/>
</dbReference>
<protein>
    <recommendedName>
        <fullName evidence="2">PGG domain-containing protein</fullName>
    </recommendedName>
</protein>
<dbReference type="GO" id="GO:0016020">
    <property type="term" value="C:membrane"/>
    <property type="evidence" value="ECO:0007669"/>
    <property type="project" value="TreeGrafter"/>
</dbReference>
<dbReference type="InterPro" id="IPR026961">
    <property type="entry name" value="PGG_dom"/>
</dbReference>
<evidence type="ECO:0000313" key="3">
    <source>
        <dbReference type="EMBL" id="KAK4256056.1"/>
    </source>
</evidence>
<sequence length="171" mass="19273">MKEGEQWIKKTASSCSLVGTLIVTIMFAAAFTVPGGNNQNLGYPLFIKEPFFKVFIFSTIIAFLSSSTSVLMFLAILTSQYSEEKFLKSLPTKLILGLSFLFISIVSMITAFLSTTYLMLNYTNYSWGLLPVMILASVPIFFFVLSQFPLLLRTYVSTYGNLFDRKVQSWP</sequence>
<feature type="domain" description="PGG" evidence="2">
    <location>
        <begin position="6"/>
        <end position="118"/>
    </location>
</feature>
<evidence type="ECO:0000313" key="4">
    <source>
        <dbReference type="Proteomes" id="UP001293593"/>
    </source>
</evidence>
<feature type="transmembrane region" description="Helical" evidence="1">
    <location>
        <begin position="12"/>
        <end position="34"/>
    </location>
</feature>
<dbReference type="EMBL" id="JAWXYG010000013">
    <property type="protein sequence ID" value="KAK4256056.1"/>
    <property type="molecule type" value="Genomic_DNA"/>
</dbReference>